<comment type="caution">
    <text evidence="1">The sequence shown here is derived from an EMBL/GenBank/DDBJ whole genome shotgun (WGS) entry which is preliminary data.</text>
</comment>
<evidence type="ECO:0000313" key="2">
    <source>
        <dbReference type="Proteomes" id="UP000887013"/>
    </source>
</evidence>
<keyword evidence="2" id="KW-1185">Reference proteome</keyword>
<organism evidence="1 2">
    <name type="scientific">Nephila pilipes</name>
    <name type="common">Giant wood spider</name>
    <name type="synonym">Nephila maculata</name>
    <dbReference type="NCBI Taxonomy" id="299642"/>
    <lineage>
        <taxon>Eukaryota</taxon>
        <taxon>Metazoa</taxon>
        <taxon>Ecdysozoa</taxon>
        <taxon>Arthropoda</taxon>
        <taxon>Chelicerata</taxon>
        <taxon>Arachnida</taxon>
        <taxon>Araneae</taxon>
        <taxon>Araneomorphae</taxon>
        <taxon>Entelegynae</taxon>
        <taxon>Araneoidea</taxon>
        <taxon>Nephilidae</taxon>
        <taxon>Nephila</taxon>
    </lineage>
</organism>
<reference evidence="1" key="1">
    <citation type="submission" date="2020-08" db="EMBL/GenBank/DDBJ databases">
        <title>Multicomponent nature underlies the extraordinary mechanical properties of spider dragline silk.</title>
        <authorList>
            <person name="Kono N."/>
            <person name="Nakamura H."/>
            <person name="Mori M."/>
            <person name="Yoshida Y."/>
            <person name="Ohtoshi R."/>
            <person name="Malay A.D."/>
            <person name="Moran D.A.P."/>
            <person name="Tomita M."/>
            <person name="Numata K."/>
            <person name="Arakawa K."/>
        </authorList>
    </citation>
    <scope>NUCLEOTIDE SEQUENCE</scope>
</reference>
<proteinExistence type="predicted"/>
<evidence type="ECO:0000313" key="1">
    <source>
        <dbReference type="EMBL" id="GFT23303.1"/>
    </source>
</evidence>
<dbReference type="AlphaFoldDB" id="A0A8X6NNM4"/>
<dbReference type="Proteomes" id="UP000887013">
    <property type="component" value="Unassembled WGS sequence"/>
</dbReference>
<name>A0A8X6NNM4_NEPPI</name>
<sequence length="106" mass="11515">MWCINGLNLLVSNSGAVSFFDLTEHQSLSGDQGSFASSRADDWAFISLYRLSEDSWSGETENEPAEATRSIAARRPYRALCEKEGTLRGACSDPVLGPRVIITGSL</sequence>
<dbReference type="EMBL" id="BMAW01106235">
    <property type="protein sequence ID" value="GFT23303.1"/>
    <property type="molecule type" value="Genomic_DNA"/>
</dbReference>
<accession>A0A8X6NNM4</accession>
<gene>
    <name evidence="1" type="ORF">NPIL_34621</name>
</gene>
<protein>
    <submittedName>
        <fullName evidence="1">Uncharacterized protein</fullName>
    </submittedName>
</protein>